<gene>
    <name evidence="2" type="ORF">OXD698_LOCUS42230</name>
</gene>
<reference evidence="2" key="1">
    <citation type="submission" date="2021-02" db="EMBL/GenBank/DDBJ databases">
        <authorList>
            <person name="Nowell W R."/>
        </authorList>
    </citation>
    <scope>NUCLEOTIDE SEQUENCE</scope>
</reference>
<accession>A0A820D5Z1</accession>
<protein>
    <submittedName>
        <fullName evidence="2">Uncharacterized protein</fullName>
    </submittedName>
</protein>
<name>A0A820D5Z1_9BILA</name>
<comment type="caution">
    <text evidence="2">The sequence shown here is derived from an EMBL/GenBank/DDBJ whole genome shotgun (WGS) entry which is preliminary data.</text>
</comment>
<feature type="non-terminal residue" evidence="2">
    <location>
        <position position="1"/>
    </location>
</feature>
<sequence>MGPNIIGISFSGLQIMLTAQNILSRLEILNVSFPFQEINSSLSLTTFCGGRNDLSTDFDPSSSQNSQSSNTSQSSSSSSSSTTEGEEVLDIDWNDLAASILHYNDSAICPQSYSTGSGNIQQTILVNRTCRCVIFDQVFNSYDLLKQFATLVRPLLYGKIYYHPSNIHYDNIIK</sequence>
<dbReference type="Proteomes" id="UP000663844">
    <property type="component" value="Unassembled WGS sequence"/>
</dbReference>
<feature type="compositionally biased region" description="Low complexity" evidence="1">
    <location>
        <begin position="61"/>
        <end position="83"/>
    </location>
</feature>
<evidence type="ECO:0000313" key="2">
    <source>
        <dbReference type="EMBL" id="CAF4227839.1"/>
    </source>
</evidence>
<proteinExistence type="predicted"/>
<evidence type="ECO:0000313" key="3">
    <source>
        <dbReference type="Proteomes" id="UP000663844"/>
    </source>
</evidence>
<evidence type="ECO:0000256" key="1">
    <source>
        <dbReference type="SAM" id="MobiDB-lite"/>
    </source>
</evidence>
<dbReference type="EMBL" id="CAJOAZ010010873">
    <property type="protein sequence ID" value="CAF4227839.1"/>
    <property type="molecule type" value="Genomic_DNA"/>
</dbReference>
<organism evidence="2 3">
    <name type="scientific">Adineta steineri</name>
    <dbReference type="NCBI Taxonomy" id="433720"/>
    <lineage>
        <taxon>Eukaryota</taxon>
        <taxon>Metazoa</taxon>
        <taxon>Spiralia</taxon>
        <taxon>Gnathifera</taxon>
        <taxon>Rotifera</taxon>
        <taxon>Eurotatoria</taxon>
        <taxon>Bdelloidea</taxon>
        <taxon>Adinetida</taxon>
        <taxon>Adinetidae</taxon>
        <taxon>Adineta</taxon>
    </lineage>
</organism>
<dbReference type="AlphaFoldDB" id="A0A820D5Z1"/>
<feature type="region of interest" description="Disordered" evidence="1">
    <location>
        <begin position="57"/>
        <end position="84"/>
    </location>
</feature>